<dbReference type="InterPro" id="IPR050678">
    <property type="entry name" value="DNA_Partitioning_ATPase"/>
</dbReference>
<dbReference type="NCBIfam" id="NF047398">
    <property type="entry name" value="AAA_KGGVGR"/>
    <property type="match status" value="1"/>
</dbReference>
<reference evidence="2 3" key="1">
    <citation type="submission" date="2019-04" db="EMBL/GenBank/DDBJ databases">
        <title>Draft genome sequences of Streptomyces avermitilis ATCC 31267.</title>
        <authorList>
            <person name="Komaki H."/>
            <person name="Tamura T."/>
            <person name="Hosoyama A."/>
        </authorList>
    </citation>
    <scope>NUCLEOTIDE SEQUENCE [LARGE SCALE GENOMIC DNA]</scope>
    <source>
        <strain evidence="2 3">ATCC 31267</strain>
    </source>
</reference>
<keyword evidence="1" id="KW-1133">Transmembrane helix</keyword>
<dbReference type="AlphaFoldDB" id="A0A4D4MHA4"/>
<dbReference type="InterPro" id="IPR027417">
    <property type="entry name" value="P-loop_NTPase"/>
</dbReference>
<evidence type="ECO:0000256" key="1">
    <source>
        <dbReference type="SAM" id="Phobius"/>
    </source>
</evidence>
<dbReference type="EMBL" id="BJHY01000001">
    <property type="protein sequence ID" value="GDY71084.1"/>
    <property type="molecule type" value="Genomic_DNA"/>
</dbReference>
<dbReference type="RefSeq" id="WP_037648572.1">
    <property type="nucleotide sequence ID" value="NZ_BAABTN010000024.1"/>
</dbReference>
<comment type="caution">
    <text evidence="2">The sequence shown here is derived from an EMBL/GenBank/DDBJ whole genome shotgun (WGS) entry which is preliminary data.</text>
</comment>
<dbReference type="SUPFAM" id="SSF52540">
    <property type="entry name" value="P-loop containing nucleoside triphosphate hydrolases"/>
    <property type="match status" value="2"/>
</dbReference>
<keyword evidence="1" id="KW-0812">Transmembrane</keyword>
<keyword evidence="1" id="KW-0472">Membrane</keyword>
<sequence>MNSRIITFYSYKGGTGRSMSLANTAWILASNGKRILVVDWDLEAPGLHRYFHPFLPDHELRSSPGVMDLVWEFATAAMDPATPDEPAWHERLAEIEPYAMSVEHPFPGQGTIDFVPAGRQDDLYSTLVTTFDWSNFYERLGGGGFIEALKRGMRERYDYVLIDSRTGLSDTAGICTVQLPDMLVNCFSLSTQAIDGAEAVAASVHRQRAGDQPRMFPVPMRVDDGEQDKLESSRDYARAKFGRYLSHVPDPDGYWGDVEVPYKPFYAYEEILATVGDRPRQQDTVLAATERIVAHLTDHEITRLVTDLDEPGRRALLERFQRVGPLASDRLTPDRRRQPSSRVFISYSYDSIDHFEAVRELWFLLRGHGINALLDRAPGQRQPDWRPWQREQLLAADTVVVVPSPAYRRQPTDDVKDLREAYRTRPRRFVRVVLPGGTHEDLPDFLRGEASARSAEVRALTAEGVEPLAELILRQVSAVRLSSSNLVTSRPTRNVRNTDPELVDAADALSYALIEEQHMEVRHRRLTDPYPLPLRWSLNPFLSADNGPMTSTSGDLLEETGDPFASLPSGRLVLVGPPGSGKTSAAILLTLRLLQNRTSLQPVPVLLPMASWDPTTQTLQDWIVDRLWVNHAVNRIGRGTAQRLVAEDLILPVLDGLDELPAPLRAAALEALRRSIPPDGMYVMTSRIAEYESSVLDTGRPPARTTVLTLEPLHSEDVIAHLARNRLPNDTRWEPISHSLLAQPSGPLARTLTQPLMLQLAVEIYRAPSAHPAELLRIPDEKSIHTHLLNALLPALYDPFPTSDRHDFSPFRARRWLTFLAAHLERQQTHELTWWEIHRFFAPGRMRLLLGWFCALLTAPGLVLVYLTSTPLDATFPDLRPTVAALTGAALATVMLTVVRSPSPRRALRVLDRRFYPSLTRLTRPVDPATTSPRASLRADRRATLLPPLLTGSGLAAVLTGVTVPSEGFAASVLAGLLTFVVTTLLLMGLSLRSSASGRYAVTVLWLALRGQLPWRLMSFLDDAHRRGVLRRTGAAYQFRHRLLQQVLAEQAKSGNP</sequence>
<dbReference type="PANTHER" id="PTHR13696:SF52">
    <property type="entry name" value="PARA FAMILY PROTEIN CT_582"/>
    <property type="match status" value="1"/>
</dbReference>
<dbReference type="PANTHER" id="PTHR13696">
    <property type="entry name" value="P-LOOP CONTAINING NUCLEOSIDE TRIPHOSPHATE HYDROLASE"/>
    <property type="match status" value="1"/>
</dbReference>
<feature type="transmembrane region" description="Helical" evidence="1">
    <location>
        <begin position="969"/>
        <end position="990"/>
    </location>
</feature>
<evidence type="ECO:0000313" key="3">
    <source>
        <dbReference type="Proteomes" id="UP000299211"/>
    </source>
</evidence>
<organism evidence="2 3">
    <name type="scientific">Streptomyces avermitilis</name>
    <dbReference type="NCBI Taxonomy" id="33903"/>
    <lineage>
        <taxon>Bacteria</taxon>
        <taxon>Bacillati</taxon>
        <taxon>Actinomycetota</taxon>
        <taxon>Actinomycetes</taxon>
        <taxon>Kitasatosporales</taxon>
        <taxon>Streptomycetaceae</taxon>
        <taxon>Streptomyces</taxon>
    </lineage>
</organism>
<name>A0A4D4MHA4_STRAX</name>
<evidence type="ECO:0000313" key="2">
    <source>
        <dbReference type="EMBL" id="GDY71084.1"/>
    </source>
</evidence>
<dbReference type="Gene3D" id="3.40.50.300">
    <property type="entry name" value="P-loop containing nucleotide triphosphate hydrolases"/>
    <property type="match status" value="2"/>
</dbReference>
<gene>
    <name evidence="2" type="ORF">SAV31267_005690</name>
</gene>
<feature type="transmembrane region" description="Helical" evidence="1">
    <location>
        <begin position="943"/>
        <end position="963"/>
    </location>
</feature>
<protein>
    <submittedName>
        <fullName evidence="2">Uncharacterized protein</fullName>
    </submittedName>
</protein>
<accession>A0A4D4MHA4</accession>
<dbReference type="Proteomes" id="UP000299211">
    <property type="component" value="Unassembled WGS sequence"/>
</dbReference>
<proteinExistence type="predicted"/>
<feature type="transmembrane region" description="Helical" evidence="1">
    <location>
        <begin position="848"/>
        <end position="867"/>
    </location>
</feature>